<accession>A0A917CJ60</accession>
<evidence type="ECO:0000313" key="2">
    <source>
        <dbReference type="EMBL" id="GGF87440.1"/>
    </source>
</evidence>
<gene>
    <name evidence="2" type="ORF">GCM10007301_54160</name>
</gene>
<keyword evidence="1" id="KW-1133">Transmembrane helix</keyword>
<reference evidence="2" key="1">
    <citation type="journal article" date="2014" name="Int. J. Syst. Evol. Microbiol.">
        <title>Complete genome sequence of Corynebacterium casei LMG S-19264T (=DSM 44701T), isolated from a smear-ripened cheese.</title>
        <authorList>
            <consortium name="US DOE Joint Genome Institute (JGI-PGF)"/>
            <person name="Walter F."/>
            <person name="Albersmeier A."/>
            <person name="Kalinowski J."/>
            <person name="Ruckert C."/>
        </authorList>
    </citation>
    <scope>NUCLEOTIDE SEQUENCE</scope>
    <source>
        <strain evidence="2">CCM 7897</strain>
    </source>
</reference>
<evidence type="ECO:0000313" key="3">
    <source>
        <dbReference type="Proteomes" id="UP000606044"/>
    </source>
</evidence>
<sequence length="66" mass="6646">MQVEAQNAPAERPAAAGGTSAWRLHALTGGLVAVVVLLLGGAGLLWARHGTAIFFDTVAAGIATCF</sequence>
<comment type="caution">
    <text evidence="2">The sequence shown here is derived from an EMBL/GenBank/DDBJ whole genome shotgun (WGS) entry which is preliminary data.</text>
</comment>
<dbReference type="RefSeq" id="WP_188584100.1">
    <property type="nucleotide sequence ID" value="NZ_BMCT01000012.1"/>
</dbReference>
<keyword evidence="1" id="KW-0812">Transmembrane</keyword>
<dbReference type="EMBL" id="BMCT01000012">
    <property type="protein sequence ID" value="GGF87440.1"/>
    <property type="molecule type" value="Genomic_DNA"/>
</dbReference>
<protein>
    <submittedName>
        <fullName evidence="2">Uncharacterized protein</fullName>
    </submittedName>
</protein>
<keyword evidence="3" id="KW-1185">Reference proteome</keyword>
<dbReference type="AlphaFoldDB" id="A0A917CJ60"/>
<organism evidence="2 3">
    <name type="scientific">Azorhizobium oxalatiphilum</name>
    <dbReference type="NCBI Taxonomy" id="980631"/>
    <lineage>
        <taxon>Bacteria</taxon>
        <taxon>Pseudomonadati</taxon>
        <taxon>Pseudomonadota</taxon>
        <taxon>Alphaproteobacteria</taxon>
        <taxon>Hyphomicrobiales</taxon>
        <taxon>Xanthobacteraceae</taxon>
        <taxon>Azorhizobium</taxon>
    </lineage>
</organism>
<dbReference type="Proteomes" id="UP000606044">
    <property type="component" value="Unassembled WGS sequence"/>
</dbReference>
<feature type="transmembrane region" description="Helical" evidence="1">
    <location>
        <begin position="26"/>
        <end position="47"/>
    </location>
</feature>
<keyword evidence="1" id="KW-0472">Membrane</keyword>
<reference evidence="2" key="2">
    <citation type="submission" date="2020-09" db="EMBL/GenBank/DDBJ databases">
        <authorList>
            <person name="Sun Q."/>
            <person name="Sedlacek I."/>
        </authorList>
    </citation>
    <scope>NUCLEOTIDE SEQUENCE</scope>
    <source>
        <strain evidence="2">CCM 7897</strain>
    </source>
</reference>
<proteinExistence type="predicted"/>
<evidence type="ECO:0000256" key="1">
    <source>
        <dbReference type="SAM" id="Phobius"/>
    </source>
</evidence>
<name>A0A917CJ60_9HYPH</name>